<dbReference type="InterPro" id="IPR058256">
    <property type="entry name" value="WLGC"/>
</dbReference>
<proteinExistence type="predicted"/>
<evidence type="ECO:0000313" key="2">
    <source>
        <dbReference type="EnsemblProtists" id="PYU1_T013304"/>
    </source>
</evidence>
<dbReference type="HOGENOM" id="CLU_015143_2_0_1"/>
<evidence type="ECO:0000259" key="1">
    <source>
        <dbReference type="Pfam" id="PF26605"/>
    </source>
</evidence>
<dbReference type="Pfam" id="PF26605">
    <property type="entry name" value="WLGC"/>
    <property type="match status" value="1"/>
</dbReference>
<dbReference type="OMA" id="NSACHAY"/>
<dbReference type="Proteomes" id="UP000019132">
    <property type="component" value="Unassembled WGS sequence"/>
</dbReference>
<organism evidence="2 3">
    <name type="scientific">Globisporangium ultimum (strain ATCC 200006 / CBS 805.95 / DAOM BR144)</name>
    <name type="common">Pythium ultimum</name>
    <dbReference type="NCBI Taxonomy" id="431595"/>
    <lineage>
        <taxon>Eukaryota</taxon>
        <taxon>Sar</taxon>
        <taxon>Stramenopiles</taxon>
        <taxon>Oomycota</taxon>
        <taxon>Peronosporomycetes</taxon>
        <taxon>Pythiales</taxon>
        <taxon>Pythiaceae</taxon>
        <taxon>Globisporangium</taxon>
    </lineage>
</organism>
<sequence length="454" mass="51730">MLFAVMFPILVLAYCYNKFEFDRATYLPNMEVFPAGSFERRARMIANPSQIALFRVGFDSLRIQTVLDFTVRIAMNLSFCNRFKRVVEILLARHSRIGTSNSACHAYPQCVIHAFRSTSQEWCPCLTLIDVDRTPTTVDDRWSPVDATDIVKALAQSGDLRVLQLINRRPFRLPEELQRCRSLQYISLLYSALEEFPPWAKDLKKLEFVHVEGRQTSRNLLQIPDNLFQDLPVLTFLQLGIHRYLQRLPPLLGVPNLRSLVFARTFSITELPSFERLQKLERLELAYLPMLRTLPDMKPLINLVHFAVYRASPICCNGFASACNLTDSFCQADPIQILPAASCLKDDESRASPATQHFFETFASTICQKPASNLVLVSDIPTNKTIKMCGGVQFRECRIPNSDDSSTAGICFRSRMQVLACTPDPNKVKLRKLQIARRVDPICDPVVEKWLGCE</sequence>
<reference evidence="3" key="2">
    <citation type="submission" date="2010-04" db="EMBL/GenBank/DDBJ databases">
        <authorList>
            <person name="Buell R."/>
            <person name="Hamilton J."/>
            <person name="Hostetler J."/>
        </authorList>
    </citation>
    <scope>NUCLEOTIDE SEQUENCE [LARGE SCALE GENOMIC DNA]</scope>
    <source>
        <strain evidence="3">DAOM:BR144</strain>
    </source>
</reference>
<keyword evidence="3" id="KW-1185">Reference proteome</keyword>
<dbReference type="Gene3D" id="3.80.10.10">
    <property type="entry name" value="Ribonuclease Inhibitor"/>
    <property type="match status" value="1"/>
</dbReference>
<dbReference type="EnsemblProtists" id="PYU1_T013304">
    <property type="protein sequence ID" value="PYU1_T013304"/>
    <property type="gene ID" value="PYU1_G013275"/>
</dbReference>
<dbReference type="EMBL" id="GL376627">
    <property type="status" value="NOT_ANNOTATED_CDS"/>
    <property type="molecule type" value="Genomic_DNA"/>
</dbReference>
<evidence type="ECO:0000313" key="3">
    <source>
        <dbReference type="Proteomes" id="UP000019132"/>
    </source>
</evidence>
<dbReference type="InterPro" id="IPR032675">
    <property type="entry name" value="LRR_dom_sf"/>
</dbReference>
<protein>
    <recommendedName>
        <fullName evidence="1">WLGC domain-containing protein</fullName>
    </recommendedName>
</protein>
<dbReference type="AlphaFoldDB" id="K3X7V5"/>
<reference evidence="2" key="3">
    <citation type="submission" date="2015-02" db="UniProtKB">
        <authorList>
            <consortium name="EnsemblProtists"/>
        </authorList>
    </citation>
    <scope>IDENTIFICATION</scope>
    <source>
        <strain evidence="2">DAOM BR144</strain>
    </source>
</reference>
<name>K3X7V5_GLOUD</name>
<dbReference type="SUPFAM" id="SSF52058">
    <property type="entry name" value="L domain-like"/>
    <property type="match status" value="1"/>
</dbReference>
<dbReference type="eggNOG" id="ENOG502SJQD">
    <property type="taxonomic scope" value="Eukaryota"/>
</dbReference>
<reference evidence="3" key="1">
    <citation type="journal article" date="2010" name="Genome Biol.">
        <title>Genome sequence of the necrotrophic plant pathogen Pythium ultimum reveals original pathogenicity mechanisms and effector repertoire.</title>
        <authorList>
            <person name="Levesque C.A."/>
            <person name="Brouwer H."/>
            <person name="Cano L."/>
            <person name="Hamilton J.P."/>
            <person name="Holt C."/>
            <person name="Huitema E."/>
            <person name="Raffaele S."/>
            <person name="Robideau G.P."/>
            <person name="Thines M."/>
            <person name="Win J."/>
            <person name="Zerillo M.M."/>
            <person name="Beakes G.W."/>
            <person name="Boore J.L."/>
            <person name="Busam D."/>
            <person name="Dumas B."/>
            <person name="Ferriera S."/>
            <person name="Fuerstenberg S.I."/>
            <person name="Gachon C.M."/>
            <person name="Gaulin E."/>
            <person name="Govers F."/>
            <person name="Grenville-Briggs L."/>
            <person name="Horner N."/>
            <person name="Hostetler J."/>
            <person name="Jiang R.H."/>
            <person name="Johnson J."/>
            <person name="Krajaejun T."/>
            <person name="Lin H."/>
            <person name="Meijer H.J."/>
            <person name="Moore B."/>
            <person name="Morris P."/>
            <person name="Phuntmart V."/>
            <person name="Puiu D."/>
            <person name="Shetty J."/>
            <person name="Stajich J.E."/>
            <person name="Tripathy S."/>
            <person name="Wawra S."/>
            <person name="van West P."/>
            <person name="Whitty B.R."/>
            <person name="Coutinho P.M."/>
            <person name="Henrissat B."/>
            <person name="Martin F."/>
            <person name="Thomas P.D."/>
            <person name="Tyler B.M."/>
            <person name="De Vries R.P."/>
            <person name="Kamoun S."/>
            <person name="Yandell M."/>
            <person name="Tisserat N."/>
            <person name="Buell C.R."/>
        </authorList>
    </citation>
    <scope>NUCLEOTIDE SEQUENCE</scope>
    <source>
        <strain evidence="3">DAOM:BR144</strain>
    </source>
</reference>
<feature type="domain" description="WLGC" evidence="1">
    <location>
        <begin position="385"/>
        <end position="454"/>
    </location>
</feature>
<dbReference type="InParanoid" id="K3X7V5"/>
<dbReference type="VEuPathDB" id="FungiDB:PYU1_G013275"/>
<accession>K3X7V5</accession>